<dbReference type="Proteomes" id="UP000192761">
    <property type="component" value="Unassembled WGS sequence"/>
</dbReference>
<evidence type="ECO:0000313" key="3">
    <source>
        <dbReference type="Proteomes" id="UP000192761"/>
    </source>
</evidence>
<keyword evidence="3" id="KW-1185">Reference proteome</keyword>
<protein>
    <submittedName>
        <fullName evidence="2">Uncharacterized protein</fullName>
    </submittedName>
</protein>
<accession>A0A1W1XK15</accession>
<reference evidence="2 3" key="1">
    <citation type="submission" date="2017-04" db="EMBL/GenBank/DDBJ databases">
        <authorList>
            <person name="Afonso C.L."/>
            <person name="Miller P.J."/>
            <person name="Scott M.A."/>
            <person name="Spackman E."/>
            <person name="Goraichik I."/>
            <person name="Dimitrov K.M."/>
            <person name="Suarez D.L."/>
            <person name="Swayne D.E."/>
        </authorList>
    </citation>
    <scope>NUCLEOTIDE SEQUENCE [LARGE SCALE GENOMIC DNA]</scope>
    <source>
        <strain evidence="2 3">DSM 23236</strain>
    </source>
</reference>
<evidence type="ECO:0000313" key="2">
    <source>
        <dbReference type="EMBL" id="SMC24275.1"/>
    </source>
</evidence>
<dbReference type="EMBL" id="FWXD01000009">
    <property type="protein sequence ID" value="SMC24275.1"/>
    <property type="molecule type" value="Genomic_DNA"/>
</dbReference>
<dbReference type="STRING" id="1121001.SAMN02745857_01805"/>
<proteinExistence type="predicted"/>
<dbReference type="AlphaFoldDB" id="A0A1W1XK15"/>
<organism evidence="2 3">
    <name type="scientific">Andreprevotia lacus DSM 23236</name>
    <dbReference type="NCBI Taxonomy" id="1121001"/>
    <lineage>
        <taxon>Bacteria</taxon>
        <taxon>Pseudomonadati</taxon>
        <taxon>Pseudomonadota</taxon>
        <taxon>Betaproteobacteria</taxon>
        <taxon>Neisseriales</taxon>
        <taxon>Chitinibacteraceae</taxon>
        <taxon>Andreprevotia</taxon>
    </lineage>
</organism>
<feature type="region of interest" description="Disordered" evidence="1">
    <location>
        <begin position="155"/>
        <end position="185"/>
    </location>
</feature>
<dbReference type="RefSeq" id="WP_217807021.1">
    <property type="nucleotide sequence ID" value="NZ_FWXD01000009.1"/>
</dbReference>
<name>A0A1W1XK15_9NEIS</name>
<sequence length="207" mass="22794">MSLSTVAVLFARADSTYKSLPGCDVWDAARDARCWNGGAPVVAHPPCRAWGRLRQFAKPRDDERDLAPYAIERVRAEGGVLEHPAHSSLWDVLSLPKPGQGRDEFGGWTLPVMQHWWGHRAEKATWLYIVGINAAELPEIPMVLGSSTHVIAQSKTRTNGLRRRKGQAGWRPEVSKAEREATPPPVRAVVMRGGAPLPSWAAVRAGR</sequence>
<gene>
    <name evidence="2" type="ORF">SAMN02745857_01805</name>
</gene>
<evidence type="ECO:0000256" key="1">
    <source>
        <dbReference type="SAM" id="MobiDB-lite"/>
    </source>
</evidence>